<feature type="transmembrane region" description="Helical" evidence="8">
    <location>
        <begin position="6"/>
        <end position="22"/>
    </location>
</feature>
<evidence type="ECO:0000256" key="5">
    <source>
        <dbReference type="ARBA" id="ARBA00022989"/>
    </source>
</evidence>
<keyword evidence="3 7" id="KW-1003">Cell membrane</keyword>
<dbReference type="Proteomes" id="UP000235661">
    <property type="component" value="Unassembled WGS sequence"/>
</dbReference>
<sequence>MLVNSFIFWLFFIIVLLLYYPIAGRKSQWQNMCLLGASYFFYGYIHVGMAVLLAVVTLVYYVLGHGVAKGKRSSLWCGIGVSLGVGLLAYFKYANFLLMQVAAAFTSIGVPFHPVTLKILVPVGISFFTFKLISYLVDVYKGKMMPVDNMVTFAAWVSFFPTIMSGPIDRAIDTVPQLEERRKWCDANLVEGLKRILWGMFLKMCIADKVAPYTDAVFNNYGFHSGLTIVVAAFLYSFQIYADFCGYSEMAIGVSKILGVKVPENFLRPYFSTNVGEVWRRWHMSLMSWFKDYIYIPLGGSRCSEVKTGRNTLAVFAVSGLWHGANWTFIFWGLYHGILVFMRRIWTKHVGRTSTKAVGIPPFIVKYSCIALTFFLMTLGWMLFRANSLDQFWGMLLRVNASGGLFFSWALTAVLPICILFFKELKDEEGWNVHFLHASNPYLQTVSMALLLVYIIYTGELEGAKFIYFQF</sequence>
<comment type="similarity">
    <text evidence="2 7">Belongs to the membrane-bound acyltransferase family.</text>
</comment>
<name>A0A2N6Q5H7_9BACT</name>
<dbReference type="PANTHER" id="PTHR13285">
    <property type="entry name" value="ACYLTRANSFERASE"/>
    <property type="match status" value="1"/>
</dbReference>
<dbReference type="InterPro" id="IPR028362">
    <property type="entry name" value="AlgI"/>
</dbReference>
<evidence type="ECO:0000313" key="9">
    <source>
        <dbReference type="EMBL" id="PMC10260.1"/>
    </source>
</evidence>
<keyword evidence="5 8" id="KW-1133">Transmembrane helix</keyword>
<evidence type="ECO:0000256" key="6">
    <source>
        <dbReference type="ARBA" id="ARBA00023136"/>
    </source>
</evidence>
<dbReference type="PIRSF" id="PIRSF016636">
    <property type="entry name" value="AlgI_DltB"/>
    <property type="match status" value="1"/>
</dbReference>
<feature type="transmembrane region" description="Helical" evidence="8">
    <location>
        <begin position="312"/>
        <end position="335"/>
    </location>
</feature>
<dbReference type="Pfam" id="PF03062">
    <property type="entry name" value="MBOAT"/>
    <property type="match status" value="1"/>
</dbReference>
<dbReference type="EMBL" id="PNGI01000011">
    <property type="protein sequence ID" value="PMC10260.1"/>
    <property type="molecule type" value="Genomic_DNA"/>
</dbReference>
<feature type="transmembrane region" description="Helical" evidence="8">
    <location>
        <begin position="73"/>
        <end position="91"/>
    </location>
</feature>
<dbReference type="PANTHER" id="PTHR13285:SF18">
    <property type="entry name" value="PROTEIN-CYSTEINE N-PALMITOYLTRANSFERASE RASP"/>
    <property type="match status" value="1"/>
</dbReference>
<dbReference type="GO" id="GO:0016746">
    <property type="term" value="F:acyltransferase activity"/>
    <property type="evidence" value="ECO:0007669"/>
    <property type="project" value="UniProtKB-KW"/>
</dbReference>
<feature type="transmembrane region" description="Helical" evidence="8">
    <location>
        <begin position="364"/>
        <end position="384"/>
    </location>
</feature>
<dbReference type="GO" id="GO:0042121">
    <property type="term" value="P:alginic acid biosynthetic process"/>
    <property type="evidence" value="ECO:0007669"/>
    <property type="project" value="InterPro"/>
</dbReference>
<keyword evidence="7 9" id="KW-0012">Acyltransferase</keyword>
<proteinExistence type="inferred from homology"/>
<dbReference type="GO" id="GO:0005886">
    <property type="term" value="C:plasma membrane"/>
    <property type="evidence" value="ECO:0007669"/>
    <property type="project" value="UniProtKB-SubCell"/>
</dbReference>
<organism evidence="9 10">
    <name type="scientific">Hoylesella timonensis</name>
    <dbReference type="NCBI Taxonomy" id="386414"/>
    <lineage>
        <taxon>Bacteria</taxon>
        <taxon>Pseudomonadati</taxon>
        <taxon>Bacteroidota</taxon>
        <taxon>Bacteroidia</taxon>
        <taxon>Bacteroidales</taxon>
        <taxon>Prevotellaceae</taxon>
        <taxon>Hoylesella</taxon>
    </lineage>
</organism>
<feature type="transmembrane region" description="Helical" evidence="8">
    <location>
        <begin position="119"/>
        <end position="137"/>
    </location>
</feature>
<evidence type="ECO:0000256" key="3">
    <source>
        <dbReference type="ARBA" id="ARBA00022475"/>
    </source>
</evidence>
<dbReference type="PIRSF" id="PIRSF500217">
    <property type="entry name" value="AlgI"/>
    <property type="match status" value="1"/>
</dbReference>
<evidence type="ECO:0000256" key="8">
    <source>
        <dbReference type="SAM" id="Phobius"/>
    </source>
</evidence>
<accession>A0A2N6Q5H7</accession>
<dbReference type="InterPro" id="IPR024194">
    <property type="entry name" value="Ac/AlaTfrase_AlgI/DltB"/>
</dbReference>
<evidence type="ECO:0000256" key="7">
    <source>
        <dbReference type="PIRNR" id="PIRNR016636"/>
    </source>
</evidence>
<keyword evidence="7 9" id="KW-0808">Transferase</keyword>
<keyword evidence="4 8" id="KW-0812">Transmembrane</keyword>
<reference evidence="9 10" key="1">
    <citation type="submission" date="2017-09" db="EMBL/GenBank/DDBJ databases">
        <title>Bacterial strain isolated from the female urinary microbiota.</title>
        <authorList>
            <person name="Thomas-White K."/>
            <person name="Kumar N."/>
            <person name="Forster S."/>
            <person name="Putonti C."/>
            <person name="Lawley T."/>
            <person name="Wolfe A.J."/>
        </authorList>
    </citation>
    <scope>NUCLEOTIDE SEQUENCE [LARGE SCALE GENOMIC DNA]</scope>
    <source>
        <strain evidence="9 10">UMB0818</strain>
    </source>
</reference>
<gene>
    <name evidence="9" type="ORF">CJ232_06285</name>
</gene>
<dbReference type="InterPro" id="IPR051085">
    <property type="entry name" value="MB_O-acyltransferase"/>
</dbReference>
<comment type="subcellular location">
    <subcellularLocation>
        <location evidence="1">Cell membrane</location>
        <topology evidence="1">Multi-pass membrane protein</topology>
    </subcellularLocation>
</comment>
<evidence type="ECO:0000313" key="10">
    <source>
        <dbReference type="Proteomes" id="UP000235661"/>
    </source>
</evidence>
<comment type="caution">
    <text evidence="9">The sequence shown here is derived from an EMBL/GenBank/DDBJ whole genome shotgun (WGS) entry which is preliminary data.</text>
</comment>
<evidence type="ECO:0000256" key="4">
    <source>
        <dbReference type="ARBA" id="ARBA00022692"/>
    </source>
</evidence>
<evidence type="ECO:0000256" key="1">
    <source>
        <dbReference type="ARBA" id="ARBA00004651"/>
    </source>
</evidence>
<dbReference type="STRING" id="1122992.GCA_000455445_01482"/>
<dbReference type="RefSeq" id="WP_102188391.1">
    <property type="nucleotide sequence ID" value="NZ_PNGI01000011.1"/>
</dbReference>
<feature type="transmembrane region" description="Helical" evidence="8">
    <location>
        <begin position="221"/>
        <end position="242"/>
    </location>
</feature>
<dbReference type="AlphaFoldDB" id="A0A2N6Q5H7"/>
<keyword evidence="6 7" id="KW-0472">Membrane</keyword>
<dbReference type="InterPro" id="IPR004299">
    <property type="entry name" value="MBOAT_fam"/>
</dbReference>
<protein>
    <submittedName>
        <fullName evidence="9">Membrane-bound O-acyltransferase family protein</fullName>
    </submittedName>
</protein>
<feature type="transmembrane region" description="Helical" evidence="8">
    <location>
        <begin position="34"/>
        <end position="61"/>
    </location>
</feature>
<feature type="transmembrane region" description="Helical" evidence="8">
    <location>
        <begin position="396"/>
        <end position="422"/>
    </location>
</feature>
<feature type="transmembrane region" description="Helical" evidence="8">
    <location>
        <begin position="442"/>
        <end position="459"/>
    </location>
</feature>
<evidence type="ECO:0000256" key="2">
    <source>
        <dbReference type="ARBA" id="ARBA00010323"/>
    </source>
</evidence>